<organism evidence="1 2">
    <name type="scientific">Trichogramma kaykai</name>
    <dbReference type="NCBI Taxonomy" id="54128"/>
    <lineage>
        <taxon>Eukaryota</taxon>
        <taxon>Metazoa</taxon>
        <taxon>Ecdysozoa</taxon>
        <taxon>Arthropoda</taxon>
        <taxon>Hexapoda</taxon>
        <taxon>Insecta</taxon>
        <taxon>Pterygota</taxon>
        <taxon>Neoptera</taxon>
        <taxon>Endopterygota</taxon>
        <taxon>Hymenoptera</taxon>
        <taxon>Apocrita</taxon>
        <taxon>Proctotrupomorpha</taxon>
        <taxon>Chalcidoidea</taxon>
        <taxon>Trichogrammatidae</taxon>
        <taxon>Trichogramma</taxon>
    </lineage>
</organism>
<proteinExistence type="predicted"/>
<dbReference type="EMBL" id="JBJJXI010000023">
    <property type="protein sequence ID" value="KAL3404691.1"/>
    <property type="molecule type" value="Genomic_DNA"/>
</dbReference>
<keyword evidence="2" id="KW-1185">Reference proteome</keyword>
<comment type="caution">
    <text evidence="1">The sequence shown here is derived from an EMBL/GenBank/DDBJ whole genome shotgun (WGS) entry which is preliminary data.</text>
</comment>
<dbReference type="Proteomes" id="UP001627154">
    <property type="component" value="Unassembled WGS sequence"/>
</dbReference>
<evidence type="ECO:0000313" key="1">
    <source>
        <dbReference type="EMBL" id="KAL3404691.1"/>
    </source>
</evidence>
<gene>
    <name evidence="1" type="ORF">TKK_002736</name>
</gene>
<protein>
    <submittedName>
        <fullName evidence="1">Uncharacterized protein</fullName>
    </submittedName>
</protein>
<accession>A0ABD2XGX5</accession>
<sequence>MVVESSSSSGKEHLAGSDARLKEERLYCCSAALIASRGEKMLRGKHATSGEAVVLRKLCNDSRALARIDLIEISNVPRDESSARADFNSSRLARRKQRKYELGARTKIALTAHHRHYGYSLFECAARRRELQGGSRGLGYLAYRLTPLGLYAARRLELVGARLLDPARIAYTCTMRLCVPTAADVRIRSHAKELQRSYLIDSQLLQLDNRLHRV</sequence>
<evidence type="ECO:0000313" key="2">
    <source>
        <dbReference type="Proteomes" id="UP001627154"/>
    </source>
</evidence>
<name>A0ABD2XGX5_9HYME</name>
<dbReference type="AlphaFoldDB" id="A0ABD2XGX5"/>
<reference evidence="1 2" key="1">
    <citation type="journal article" date="2024" name="bioRxiv">
        <title>A reference genome for Trichogramma kaykai: A tiny desert-dwelling parasitoid wasp with competing sex-ratio distorters.</title>
        <authorList>
            <person name="Culotta J."/>
            <person name="Lindsey A.R."/>
        </authorList>
    </citation>
    <scope>NUCLEOTIDE SEQUENCE [LARGE SCALE GENOMIC DNA]</scope>
    <source>
        <strain evidence="1 2">KSX58</strain>
    </source>
</reference>